<gene>
    <name evidence="13" type="ORF">ALP84_04960</name>
</gene>
<evidence type="ECO:0000256" key="3">
    <source>
        <dbReference type="ARBA" id="ARBA00022481"/>
    </source>
</evidence>
<evidence type="ECO:0000259" key="12">
    <source>
        <dbReference type="PROSITE" id="PS50113"/>
    </source>
</evidence>
<proteinExistence type="predicted"/>
<feature type="compositionally biased region" description="Basic residues" evidence="9">
    <location>
        <begin position="17"/>
        <end position="32"/>
    </location>
</feature>
<evidence type="ECO:0000313" key="14">
    <source>
        <dbReference type="Proteomes" id="UP000278332"/>
    </source>
</evidence>
<evidence type="ECO:0000256" key="7">
    <source>
        <dbReference type="ARBA" id="ARBA00023224"/>
    </source>
</evidence>
<sequence>MPNSVVVVQLRHWWGRSRTRPGASRRRIRTRSSARDRAHMTRPASGGLGGESHHFMPGPLPAPRLKPTHPQPLWSSLSKPGRRALNIARSCPVTTKDSRSISDAVCNLPRIHIMFNSHLKQANKALELRLAMLEQAGQVLDLETVAAVLDGRGNVKSINALFEAELGYSSSEIVGRRLEELSPSELSGDVHQKRALDAIREGKHFSGTLRLNHKQGSKVWLRTIVVPFRNETGGIEQVTLYSSVLTRTIEASRENEALVNALQRSTAVIDFTLDGIVTSANDNFLKAMGYDLAQIKGKHHSIFCTPEESGSEAYRSFWERLRRGEFIVNRFRRVDKYGRDVWLEASYNPITDANGKLYKIAKFATVITEQVEREKAVSEASNMAYQTSVQTDSSAQQGREVIKSTVDVLDRLTRSMQEATQGIEALDSQSQVIGTIVKTISSIAEQTNLLALNAAIEAARAGEQGRGFAVVADEVRQLASRTTKATEDIVSVVKENQSLASGAVGVIERSTDQANEALTLANDADRVIQEIQQGANSVVRAVSSFVNQNTN</sequence>
<dbReference type="SMART" id="SM00283">
    <property type="entry name" value="MA"/>
    <property type="match status" value="1"/>
</dbReference>
<evidence type="ECO:0000256" key="9">
    <source>
        <dbReference type="SAM" id="MobiDB-lite"/>
    </source>
</evidence>
<keyword evidence="5" id="KW-1133">Transmembrane helix</keyword>
<evidence type="ECO:0000256" key="1">
    <source>
        <dbReference type="ARBA" id="ARBA00004236"/>
    </source>
</evidence>
<dbReference type="Pfam" id="PF00015">
    <property type="entry name" value="MCPsignal"/>
    <property type="match status" value="1"/>
</dbReference>
<protein>
    <submittedName>
        <fullName evidence="13">Sensory box protein/methyl-accepting chemotaxis protein</fullName>
    </submittedName>
</protein>
<comment type="subcellular location">
    <subcellularLocation>
        <location evidence="1">Cell membrane</location>
    </subcellularLocation>
</comment>
<keyword evidence="3" id="KW-0488">Methylation</keyword>
<keyword evidence="7 8" id="KW-0807">Transducer</keyword>
<dbReference type="GO" id="GO:0007165">
    <property type="term" value="P:signal transduction"/>
    <property type="evidence" value="ECO:0007669"/>
    <property type="project" value="UniProtKB-KW"/>
</dbReference>
<dbReference type="GO" id="GO:0006935">
    <property type="term" value="P:chemotaxis"/>
    <property type="evidence" value="ECO:0007669"/>
    <property type="project" value="UniProtKB-ARBA"/>
</dbReference>
<dbReference type="Gene3D" id="3.30.450.20">
    <property type="entry name" value="PAS domain"/>
    <property type="match status" value="2"/>
</dbReference>
<dbReference type="CDD" id="cd00130">
    <property type="entry name" value="PAS"/>
    <property type="match status" value="2"/>
</dbReference>
<dbReference type="SMART" id="SM00091">
    <property type="entry name" value="PAS"/>
    <property type="match status" value="2"/>
</dbReference>
<accession>A0A3M4VUZ5</accession>
<dbReference type="Pfam" id="PF13426">
    <property type="entry name" value="PAS_9"/>
    <property type="match status" value="1"/>
</dbReference>
<dbReference type="CDD" id="cd11386">
    <property type="entry name" value="MCP_signal"/>
    <property type="match status" value="1"/>
</dbReference>
<dbReference type="EMBL" id="RBRY01000104">
    <property type="protein sequence ID" value="RMR55686.1"/>
    <property type="molecule type" value="Genomic_DNA"/>
</dbReference>
<dbReference type="InterPro" id="IPR001610">
    <property type="entry name" value="PAC"/>
</dbReference>
<dbReference type="PROSITE" id="PS50112">
    <property type="entry name" value="PAS"/>
    <property type="match status" value="1"/>
</dbReference>
<feature type="domain" description="PAS" evidence="11">
    <location>
        <begin position="148"/>
        <end position="185"/>
    </location>
</feature>
<evidence type="ECO:0000256" key="4">
    <source>
        <dbReference type="ARBA" id="ARBA00022692"/>
    </source>
</evidence>
<evidence type="ECO:0000256" key="6">
    <source>
        <dbReference type="ARBA" id="ARBA00023136"/>
    </source>
</evidence>
<keyword evidence="6" id="KW-0472">Membrane</keyword>
<dbReference type="InterPro" id="IPR000700">
    <property type="entry name" value="PAS-assoc_C"/>
</dbReference>
<evidence type="ECO:0000259" key="10">
    <source>
        <dbReference type="PROSITE" id="PS50111"/>
    </source>
</evidence>
<dbReference type="InterPro" id="IPR004089">
    <property type="entry name" value="MCPsignal_dom"/>
</dbReference>
<dbReference type="InterPro" id="IPR035965">
    <property type="entry name" value="PAS-like_dom_sf"/>
</dbReference>
<evidence type="ECO:0000256" key="5">
    <source>
        <dbReference type="ARBA" id="ARBA00022989"/>
    </source>
</evidence>
<evidence type="ECO:0000259" key="11">
    <source>
        <dbReference type="PROSITE" id="PS50112"/>
    </source>
</evidence>
<dbReference type="PANTHER" id="PTHR32089">
    <property type="entry name" value="METHYL-ACCEPTING CHEMOTAXIS PROTEIN MCPB"/>
    <property type="match status" value="1"/>
</dbReference>
<dbReference type="SUPFAM" id="SSF55785">
    <property type="entry name" value="PYP-like sensor domain (PAS domain)"/>
    <property type="match status" value="2"/>
</dbReference>
<feature type="region of interest" description="Disordered" evidence="9">
    <location>
        <begin position="17"/>
        <end position="69"/>
    </location>
</feature>
<dbReference type="Gene3D" id="1.10.287.950">
    <property type="entry name" value="Methyl-accepting chemotaxis protein"/>
    <property type="match status" value="1"/>
</dbReference>
<keyword evidence="4" id="KW-0812">Transmembrane</keyword>
<dbReference type="PROSITE" id="PS50113">
    <property type="entry name" value="PAC"/>
    <property type="match status" value="1"/>
</dbReference>
<evidence type="ECO:0000256" key="2">
    <source>
        <dbReference type="ARBA" id="ARBA00022475"/>
    </source>
</evidence>
<dbReference type="PROSITE" id="PS50111">
    <property type="entry name" value="CHEMOTAXIS_TRANSDUC_2"/>
    <property type="match status" value="1"/>
</dbReference>
<dbReference type="NCBIfam" id="TIGR00229">
    <property type="entry name" value="sensory_box"/>
    <property type="match status" value="2"/>
</dbReference>
<comment type="caution">
    <text evidence="13">The sequence shown here is derived from an EMBL/GenBank/DDBJ whole genome shotgun (WGS) entry which is preliminary data.</text>
</comment>
<reference evidence="13 14" key="1">
    <citation type="submission" date="2018-08" db="EMBL/GenBank/DDBJ databases">
        <title>Recombination of ecologically and evolutionarily significant loci maintains genetic cohesion in the Pseudomonas syringae species complex.</title>
        <authorList>
            <person name="Dillon M."/>
            <person name="Thakur S."/>
            <person name="Almeida R.N.D."/>
            <person name="Weir B.S."/>
            <person name="Guttman D.S."/>
        </authorList>
    </citation>
    <scope>NUCLEOTIDE SEQUENCE [LARGE SCALE GENOMIC DNA]</scope>
    <source>
        <strain evidence="13 14">ICMP 6917</strain>
    </source>
</reference>
<evidence type="ECO:0000256" key="8">
    <source>
        <dbReference type="PROSITE-ProRule" id="PRU00284"/>
    </source>
</evidence>
<dbReference type="PANTHER" id="PTHR32089:SF112">
    <property type="entry name" value="LYSOZYME-LIKE PROTEIN-RELATED"/>
    <property type="match status" value="1"/>
</dbReference>
<dbReference type="GO" id="GO:0005886">
    <property type="term" value="C:plasma membrane"/>
    <property type="evidence" value="ECO:0007669"/>
    <property type="project" value="UniProtKB-SubCell"/>
</dbReference>
<dbReference type="AlphaFoldDB" id="A0A3M4VUZ5"/>
<dbReference type="InterPro" id="IPR000014">
    <property type="entry name" value="PAS"/>
</dbReference>
<dbReference type="Proteomes" id="UP000278332">
    <property type="component" value="Unassembled WGS sequence"/>
</dbReference>
<dbReference type="SMART" id="SM00086">
    <property type="entry name" value="PAC"/>
    <property type="match status" value="2"/>
</dbReference>
<feature type="domain" description="PAC" evidence="12">
    <location>
        <begin position="322"/>
        <end position="379"/>
    </location>
</feature>
<evidence type="ECO:0000313" key="13">
    <source>
        <dbReference type="EMBL" id="RMR55686.1"/>
    </source>
</evidence>
<organism evidence="13 14">
    <name type="scientific">Pseudomonas cichorii</name>
    <dbReference type="NCBI Taxonomy" id="36746"/>
    <lineage>
        <taxon>Bacteria</taxon>
        <taxon>Pseudomonadati</taxon>
        <taxon>Pseudomonadota</taxon>
        <taxon>Gammaproteobacteria</taxon>
        <taxon>Pseudomonadales</taxon>
        <taxon>Pseudomonadaceae</taxon>
        <taxon>Pseudomonas</taxon>
    </lineage>
</organism>
<keyword evidence="2" id="KW-1003">Cell membrane</keyword>
<feature type="domain" description="Methyl-accepting transducer" evidence="10">
    <location>
        <begin position="359"/>
        <end position="551"/>
    </location>
</feature>
<dbReference type="SUPFAM" id="SSF58104">
    <property type="entry name" value="Methyl-accepting chemotaxis protein (MCP) signaling domain"/>
    <property type="match status" value="1"/>
</dbReference>
<dbReference type="Pfam" id="PF08447">
    <property type="entry name" value="PAS_3"/>
    <property type="match status" value="1"/>
</dbReference>
<dbReference type="InterPro" id="IPR013655">
    <property type="entry name" value="PAS_fold_3"/>
</dbReference>
<name>A0A3M4VUZ5_PSECI</name>